<dbReference type="EC" id="3.6.1.-" evidence="10"/>
<comment type="cofactor">
    <cofactor evidence="10">
        <name>Zn(2+)</name>
        <dbReference type="ChEBI" id="CHEBI:29105"/>
    </cofactor>
    <text evidence="10">Binds 1 zinc ion per subunit.</text>
</comment>
<evidence type="ECO:0000256" key="6">
    <source>
        <dbReference type="ARBA" id="ARBA00022801"/>
    </source>
</evidence>
<comment type="subcellular location">
    <subcellularLocation>
        <location evidence="10">Cytoplasm</location>
    </subcellularLocation>
</comment>
<dbReference type="InterPro" id="IPR010914">
    <property type="entry name" value="RsgA_GTPase_dom"/>
</dbReference>
<feature type="domain" description="EngC GTPase" evidence="11">
    <location>
        <begin position="106"/>
        <end position="253"/>
    </location>
</feature>
<evidence type="ECO:0000313" key="14">
    <source>
        <dbReference type="Proteomes" id="UP001589855"/>
    </source>
</evidence>
<evidence type="ECO:0000256" key="9">
    <source>
        <dbReference type="ARBA" id="ARBA00023134"/>
    </source>
</evidence>
<feature type="binding site" evidence="10">
    <location>
        <begin position="197"/>
        <end position="205"/>
    </location>
    <ligand>
        <name>GTP</name>
        <dbReference type="ChEBI" id="CHEBI:37565"/>
    </ligand>
</feature>
<comment type="similarity">
    <text evidence="10">Belongs to the TRAFAC class YlqF/YawG GTPase family. RsgA subfamily.</text>
</comment>
<dbReference type="SUPFAM" id="SSF52540">
    <property type="entry name" value="P-loop containing nucleoside triphosphate hydrolases"/>
    <property type="match status" value="1"/>
</dbReference>
<reference evidence="13 14" key="1">
    <citation type="submission" date="2024-09" db="EMBL/GenBank/DDBJ databases">
        <authorList>
            <person name="Sun Q."/>
            <person name="Mori K."/>
        </authorList>
    </citation>
    <scope>NUCLEOTIDE SEQUENCE [LARGE SCALE GENOMIC DNA]</scope>
    <source>
        <strain evidence="13 14">TBRC 4575</strain>
    </source>
</reference>
<dbReference type="Pfam" id="PF03193">
    <property type="entry name" value="RsgA_GTPase"/>
    <property type="match status" value="1"/>
</dbReference>
<gene>
    <name evidence="10 13" type="primary">rsgA</name>
    <name evidence="13" type="ORF">ACFFGS_00480</name>
</gene>
<dbReference type="InterPro" id="IPR027417">
    <property type="entry name" value="P-loop_NTPase"/>
</dbReference>
<evidence type="ECO:0000313" key="13">
    <source>
        <dbReference type="EMBL" id="MFC0422658.1"/>
    </source>
</evidence>
<dbReference type="Gene3D" id="3.40.50.300">
    <property type="entry name" value="P-loop containing nucleotide triphosphate hydrolases"/>
    <property type="match status" value="1"/>
</dbReference>
<comment type="subunit">
    <text evidence="10">Monomer. Associates with 30S ribosomal subunit, binds 16S rRNA.</text>
</comment>
<dbReference type="PROSITE" id="PS50936">
    <property type="entry name" value="ENGC_GTPASE"/>
    <property type="match status" value="1"/>
</dbReference>
<evidence type="ECO:0000256" key="7">
    <source>
        <dbReference type="ARBA" id="ARBA00022833"/>
    </source>
</evidence>
<dbReference type="EMBL" id="JBHLUK010000002">
    <property type="protein sequence ID" value="MFC0422658.1"/>
    <property type="molecule type" value="Genomic_DNA"/>
</dbReference>
<feature type="binding site" evidence="10">
    <location>
        <begin position="145"/>
        <end position="148"/>
    </location>
    <ligand>
        <name>GTP</name>
        <dbReference type="ChEBI" id="CHEBI:37565"/>
    </ligand>
</feature>
<feature type="binding site" evidence="10">
    <location>
        <position position="281"/>
    </location>
    <ligand>
        <name>Zn(2+)</name>
        <dbReference type="ChEBI" id="CHEBI:29105"/>
    </ligand>
</feature>
<protein>
    <recommendedName>
        <fullName evidence="10">Small ribosomal subunit biogenesis GTPase RsgA</fullName>
        <ecNumber evidence="10">3.6.1.-</ecNumber>
    </recommendedName>
</protein>
<accession>A0ABV6K3L3</accession>
<feature type="binding site" evidence="10">
    <location>
        <position position="276"/>
    </location>
    <ligand>
        <name>Zn(2+)</name>
        <dbReference type="ChEBI" id="CHEBI:29105"/>
    </ligand>
</feature>
<dbReference type="InterPro" id="IPR004881">
    <property type="entry name" value="Ribosome_biogen_GTPase_RsgA"/>
</dbReference>
<keyword evidence="5 10" id="KW-0547">Nucleotide-binding</keyword>
<keyword evidence="8 10" id="KW-0694">RNA-binding</keyword>
<keyword evidence="14" id="KW-1185">Reference proteome</keyword>
<dbReference type="InterPro" id="IPR030378">
    <property type="entry name" value="G_CP_dom"/>
</dbReference>
<comment type="function">
    <text evidence="10">One of several proteins that assist in the late maturation steps of the functional core of the 30S ribosomal subunit. Helps release RbfA from mature subunits. May play a role in the assembly of ribosomal proteins into the subunit. Circularly permuted GTPase that catalyzes slow GTP hydrolysis, GTPase activity is stimulated by the 30S ribosomal subunit.</text>
</comment>
<keyword evidence="2 10" id="KW-0690">Ribosome biogenesis</keyword>
<evidence type="ECO:0000256" key="1">
    <source>
        <dbReference type="ARBA" id="ARBA00022490"/>
    </source>
</evidence>
<dbReference type="Gene3D" id="1.10.40.50">
    <property type="entry name" value="Probable gtpase engc, domain 3"/>
    <property type="match status" value="1"/>
</dbReference>
<organism evidence="13 14">
    <name type="scientific">Lactiplantibacillus plajomi</name>
    <dbReference type="NCBI Taxonomy" id="1457217"/>
    <lineage>
        <taxon>Bacteria</taxon>
        <taxon>Bacillati</taxon>
        <taxon>Bacillota</taxon>
        <taxon>Bacilli</taxon>
        <taxon>Lactobacillales</taxon>
        <taxon>Lactobacillaceae</taxon>
        <taxon>Lactiplantibacillus</taxon>
    </lineage>
</organism>
<evidence type="ECO:0000259" key="11">
    <source>
        <dbReference type="PROSITE" id="PS50936"/>
    </source>
</evidence>
<keyword evidence="1 10" id="KW-0963">Cytoplasm</keyword>
<keyword evidence="9 10" id="KW-0342">GTP-binding</keyword>
<feature type="domain" description="CP-type G" evidence="12">
    <location>
        <begin position="98"/>
        <end position="255"/>
    </location>
</feature>
<dbReference type="PANTHER" id="PTHR32120">
    <property type="entry name" value="SMALL RIBOSOMAL SUBUNIT BIOGENESIS GTPASE RSGA"/>
    <property type="match status" value="1"/>
</dbReference>
<dbReference type="HAMAP" id="MF_01820">
    <property type="entry name" value="GTPase_RsgA"/>
    <property type="match status" value="1"/>
</dbReference>
<evidence type="ECO:0000256" key="8">
    <source>
        <dbReference type="ARBA" id="ARBA00022884"/>
    </source>
</evidence>
<evidence type="ECO:0000256" key="2">
    <source>
        <dbReference type="ARBA" id="ARBA00022517"/>
    </source>
</evidence>
<feature type="binding site" evidence="10">
    <location>
        <position position="289"/>
    </location>
    <ligand>
        <name>Zn(2+)</name>
        <dbReference type="ChEBI" id="CHEBI:29105"/>
    </ligand>
</feature>
<evidence type="ECO:0000256" key="5">
    <source>
        <dbReference type="ARBA" id="ARBA00022741"/>
    </source>
</evidence>
<dbReference type="NCBIfam" id="TIGR00157">
    <property type="entry name" value="ribosome small subunit-dependent GTPase A"/>
    <property type="match status" value="1"/>
</dbReference>
<dbReference type="CDD" id="cd01854">
    <property type="entry name" value="YjeQ_EngC"/>
    <property type="match status" value="1"/>
</dbReference>
<sequence>MNLTLQQYGLTTTFATQMPTLTGVVLARITAQHRDLYQAVYEAGTVTAAVSGKLRHQLSTSVDFPTVGDWVWLTNVASDQAQIERVLPRVSVLARGAGNQAQLIAANLTTVFICMSLNADFNLRRAERYLTMAWESGATPVLVLTKADVCQDVSQKLAALAEVSVGVETIVCSAKTADGMALIADHVQPGQTVAFVGSSGVGKSTLINALVGQPLLSTREIRADDDKGRHTTTSRQLLVVPSGGVVIDTPGMRALQLYTGDLAKTFEDIASLARGCKFNDCRHVNEPGCAVLAAVAAGQLSTERLQSYQKLQRELSYQGLDARQREQAKLQRMFGGKSAMKAVVKASRHRHS</sequence>
<dbReference type="Proteomes" id="UP001589855">
    <property type="component" value="Unassembled WGS sequence"/>
</dbReference>
<evidence type="ECO:0000256" key="10">
    <source>
        <dbReference type="HAMAP-Rule" id="MF_01820"/>
    </source>
</evidence>
<dbReference type="RefSeq" id="WP_225425557.1">
    <property type="nucleotide sequence ID" value="NZ_BAABRM010000001.1"/>
</dbReference>
<proteinExistence type="inferred from homology"/>
<keyword evidence="6 10" id="KW-0378">Hydrolase</keyword>
<feature type="binding site" evidence="10">
    <location>
        <position position="283"/>
    </location>
    <ligand>
        <name>Zn(2+)</name>
        <dbReference type="ChEBI" id="CHEBI:29105"/>
    </ligand>
</feature>
<keyword evidence="7 10" id="KW-0862">Zinc</keyword>
<dbReference type="PROSITE" id="PS51721">
    <property type="entry name" value="G_CP"/>
    <property type="match status" value="1"/>
</dbReference>
<evidence type="ECO:0000259" key="12">
    <source>
        <dbReference type="PROSITE" id="PS51721"/>
    </source>
</evidence>
<evidence type="ECO:0000256" key="3">
    <source>
        <dbReference type="ARBA" id="ARBA00022723"/>
    </source>
</evidence>
<comment type="caution">
    <text evidence="13">The sequence shown here is derived from an EMBL/GenBank/DDBJ whole genome shotgun (WGS) entry which is preliminary data.</text>
</comment>
<evidence type="ECO:0000256" key="4">
    <source>
        <dbReference type="ARBA" id="ARBA00022730"/>
    </source>
</evidence>
<keyword evidence="3 10" id="KW-0479">Metal-binding</keyword>
<dbReference type="PANTHER" id="PTHR32120:SF10">
    <property type="entry name" value="SMALL RIBOSOMAL SUBUNIT BIOGENESIS GTPASE RSGA"/>
    <property type="match status" value="1"/>
</dbReference>
<keyword evidence="4 10" id="KW-0699">rRNA-binding</keyword>
<name>A0ABV6K3L3_9LACO</name>